<dbReference type="KEGG" id="maqu:Maq22A_c17820"/>
<name>A0A0C6FUB3_9HYPH</name>
<protein>
    <recommendedName>
        <fullName evidence="1">HicB-like antitoxin of toxin-antitoxin system domain-containing protein</fullName>
    </recommendedName>
</protein>
<feature type="domain" description="HicB-like antitoxin of toxin-antitoxin system" evidence="1">
    <location>
        <begin position="9"/>
        <end position="126"/>
    </location>
</feature>
<gene>
    <name evidence="2" type="ORF">Maq22A_c17820</name>
</gene>
<dbReference type="InterPro" id="IPR031807">
    <property type="entry name" value="HicB-like"/>
</dbReference>
<dbReference type="OrthoDB" id="9807959at2"/>
<reference evidence="3" key="2">
    <citation type="submission" date="2015-01" db="EMBL/GenBank/DDBJ databases">
        <title>Complete genome sequence of Methylobacterium aquaticum strain 22A.</title>
        <authorList>
            <person name="Tani A."/>
            <person name="Ogura Y."/>
            <person name="Hayashi T."/>
        </authorList>
    </citation>
    <scope>NUCLEOTIDE SEQUENCE [LARGE SCALE GENOMIC DNA]</scope>
    <source>
        <strain evidence="3">MA-22A</strain>
    </source>
</reference>
<dbReference type="AlphaFoldDB" id="A0A0C6FUB3"/>
<evidence type="ECO:0000313" key="2">
    <source>
        <dbReference type="EMBL" id="BAQ46670.1"/>
    </source>
</evidence>
<dbReference type="Gene3D" id="3.30.160.250">
    <property type="match status" value="1"/>
</dbReference>
<dbReference type="PATRIC" id="fig|270351.10.peg.3441"/>
<dbReference type="SUPFAM" id="SSF143100">
    <property type="entry name" value="TTHA1013/TTHA0281-like"/>
    <property type="match status" value="1"/>
</dbReference>
<reference evidence="2 3" key="1">
    <citation type="journal article" date="2015" name="Genome Announc.">
        <title>Complete Genome Sequence of Methylobacterium aquaticum Strain 22A, Isolated from Racomitrium japonicum Moss.</title>
        <authorList>
            <person name="Tani A."/>
            <person name="Ogura Y."/>
            <person name="Hayashi T."/>
            <person name="Kimbara K."/>
        </authorList>
    </citation>
    <scope>NUCLEOTIDE SEQUENCE [LARGE SCALE GENOMIC DNA]</scope>
    <source>
        <strain evidence="2 3">MA-22A</strain>
    </source>
</reference>
<proteinExistence type="predicted"/>
<evidence type="ECO:0000313" key="3">
    <source>
        <dbReference type="Proteomes" id="UP000061432"/>
    </source>
</evidence>
<dbReference type="InterPro" id="IPR035069">
    <property type="entry name" value="TTHA1013/TTHA0281-like"/>
</dbReference>
<evidence type="ECO:0000259" key="1">
    <source>
        <dbReference type="Pfam" id="PF15919"/>
    </source>
</evidence>
<sequence length="146" mass="15819">MTKVVMLIHGEPGNYGASFPDFPGATTGADDLDALYDKAAEMLAFHVGGMIEDGLEVPPTRSLDFLRDDPLFREEAADGMVGVLDVELPGRTVRVNLTMNESDLRRIDRAAAAAHETRSGWLVRAANARLRGLGPDSEEGRHATTR</sequence>
<dbReference type="Proteomes" id="UP000061432">
    <property type="component" value="Chromosome"/>
</dbReference>
<organism evidence="2 3">
    <name type="scientific">Methylobacterium aquaticum</name>
    <dbReference type="NCBI Taxonomy" id="270351"/>
    <lineage>
        <taxon>Bacteria</taxon>
        <taxon>Pseudomonadati</taxon>
        <taxon>Pseudomonadota</taxon>
        <taxon>Alphaproteobacteria</taxon>
        <taxon>Hyphomicrobiales</taxon>
        <taxon>Methylobacteriaceae</taxon>
        <taxon>Methylobacterium</taxon>
    </lineage>
</organism>
<dbReference type="STRING" id="270351.Maq22A_c17820"/>
<dbReference type="Pfam" id="PF15919">
    <property type="entry name" value="HicB_lk_antitox"/>
    <property type="match status" value="1"/>
</dbReference>
<accession>A0A0C6FUB3</accession>
<dbReference type="EMBL" id="AP014704">
    <property type="protein sequence ID" value="BAQ46670.1"/>
    <property type="molecule type" value="Genomic_DNA"/>
</dbReference>